<proteinExistence type="predicted"/>
<keyword evidence="3 5" id="KW-1133">Transmembrane helix</keyword>
<feature type="transmembrane region" description="Helical" evidence="5">
    <location>
        <begin position="353"/>
        <end position="374"/>
    </location>
</feature>
<evidence type="ECO:0000256" key="4">
    <source>
        <dbReference type="ARBA" id="ARBA00023136"/>
    </source>
</evidence>
<feature type="transmembrane region" description="Helical" evidence="5">
    <location>
        <begin position="201"/>
        <end position="229"/>
    </location>
</feature>
<evidence type="ECO:0000259" key="6">
    <source>
        <dbReference type="PROSITE" id="PS50850"/>
    </source>
</evidence>
<dbReference type="InterPro" id="IPR036259">
    <property type="entry name" value="MFS_trans_sf"/>
</dbReference>
<evidence type="ECO:0000256" key="5">
    <source>
        <dbReference type="SAM" id="Phobius"/>
    </source>
</evidence>
<feature type="transmembrane region" description="Helical" evidence="5">
    <location>
        <begin position="72"/>
        <end position="90"/>
    </location>
</feature>
<evidence type="ECO:0000256" key="1">
    <source>
        <dbReference type="ARBA" id="ARBA00004651"/>
    </source>
</evidence>
<dbReference type="SUPFAM" id="SSF103473">
    <property type="entry name" value="MFS general substrate transporter"/>
    <property type="match status" value="1"/>
</dbReference>
<dbReference type="PROSITE" id="PS50850">
    <property type="entry name" value="MFS"/>
    <property type="match status" value="1"/>
</dbReference>
<feature type="transmembrane region" description="Helical" evidence="5">
    <location>
        <begin position="289"/>
        <end position="314"/>
    </location>
</feature>
<dbReference type="Pfam" id="PF07690">
    <property type="entry name" value="MFS_1"/>
    <property type="match status" value="2"/>
</dbReference>
<dbReference type="PANTHER" id="PTHR23531:SF1">
    <property type="entry name" value="QUINOLENE RESISTANCE PROTEIN NORA"/>
    <property type="match status" value="1"/>
</dbReference>
<sequence>MGRTSVAALWVAVFCGYVALGATIQVLPGYVTGALGGTLTAAGLAVGIAFAATALTRPVAGWLADGAHSRPVVATGGVLTALGGAGHLLATTIPEILLARVVMGAGEAALFSAALPWVLSSIPADRKGAMAGWFGLSMWGGLAVGPVVGSAISDATGSARSVWWTVTALGIVSLIFAVSVRAGQTPSPARPSFTLRGLLPWGASAPGAVFGLSAYGYGAINAIIVLYLANLRSGASHYVLGVFAAAFLITRFFGSPLVTRWGGKRVWGAMLAVETVGLAIIAIPSAGVVGIVAGTALAAVGVSLMFPATVAVTLDRAGPKAPGTSVAVMASFWDLGLMVAGPLSGAVASRFDYPSAFALAAAVSFAALLASAAVRSTAKHEVHQPATHESGGRQ</sequence>
<feature type="transmembrane region" description="Helical" evidence="5">
    <location>
        <begin position="31"/>
        <end position="52"/>
    </location>
</feature>
<evidence type="ECO:0000256" key="2">
    <source>
        <dbReference type="ARBA" id="ARBA00022692"/>
    </source>
</evidence>
<feature type="transmembrane region" description="Helical" evidence="5">
    <location>
        <begin position="161"/>
        <end position="180"/>
    </location>
</feature>
<dbReference type="Proteomes" id="UP000527616">
    <property type="component" value="Unassembled WGS sequence"/>
</dbReference>
<accession>A0A7Z0D8X6</accession>
<comment type="caution">
    <text evidence="7">The sequence shown here is derived from an EMBL/GenBank/DDBJ whole genome shotgun (WGS) entry which is preliminary data.</text>
</comment>
<feature type="domain" description="Major facilitator superfamily (MFS) profile" evidence="6">
    <location>
        <begin position="5"/>
        <end position="379"/>
    </location>
</feature>
<keyword evidence="8" id="KW-1185">Reference proteome</keyword>
<name>A0A7Z0D8X6_9ACTN</name>
<feature type="transmembrane region" description="Helical" evidence="5">
    <location>
        <begin position="131"/>
        <end position="149"/>
    </location>
</feature>
<feature type="transmembrane region" description="Helical" evidence="5">
    <location>
        <begin position="326"/>
        <end position="347"/>
    </location>
</feature>
<dbReference type="Gene3D" id="1.20.1250.20">
    <property type="entry name" value="MFS general substrate transporter like domains"/>
    <property type="match status" value="2"/>
</dbReference>
<evidence type="ECO:0000313" key="8">
    <source>
        <dbReference type="Proteomes" id="UP000527616"/>
    </source>
</evidence>
<dbReference type="InterPro" id="IPR020846">
    <property type="entry name" value="MFS_dom"/>
</dbReference>
<keyword evidence="4 5" id="KW-0472">Membrane</keyword>
<dbReference type="InterPro" id="IPR011701">
    <property type="entry name" value="MFS"/>
</dbReference>
<dbReference type="InterPro" id="IPR052714">
    <property type="entry name" value="MFS_Exporter"/>
</dbReference>
<feature type="transmembrane region" description="Helical" evidence="5">
    <location>
        <begin position="235"/>
        <end position="254"/>
    </location>
</feature>
<keyword evidence="2 5" id="KW-0812">Transmembrane</keyword>
<evidence type="ECO:0000256" key="3">
    <source>
        <dbReference type="ARBA" id="ARBA00022989"/>
    </source>
</evidence>
<dbReference type="GO" id="GO:0005886">
    <property type="term" value="C:plasma membrane"/>
    <property type="evidence" value="ECO:0007669"/>
    <property type="project" value="UniProtKB-SubCell"/>
</dbReference>
<dbReference type="PANTHER" id="PTHR23531">
    <property type="entry name" value="QUINOLENE RESISTANCE PROTEIN NORA"/>
    <property type="match status" value="1"/>
</dbReference>
<dbReference type="AlphaFoldDB" id="A0A7Z0D8X6"/>
<dbReference type="RefSeq" id="WP_179444861.1">
    <property type="nucleotide sequence ID" value="NZ_JACBZS010000001.1"/>
</dbReference>
<comment type="subcellular location">
    <subcellularLocation>
        <location evidence="1">Cell membrane</location>
        <topology evidence="1">Multi-pass membrane protein</topology>
    </subcellularLocation>
</comment>
<organism evidence="7 8">
    <name type="scientific">Naumannella cuiyingiana</name>
    <dbReference type="NCBI Taxonomy" id="1347891"/>
    <lineage>
        <taxon>Bacteria</taxon>
        <taxon>Bacillati</taxon>
        <taxon>Actinomycetota</taxon>
        <taxon>Actinomycetes</taxon>
        <taxon>Propionibacteriales</taxon>
        <taxon>Propionibacteriaceae</taxon>
        <taxon>Naumannella</taxon>
    </lineage>
</organism>
<reference evidence="7 8" key="1">
    <citation type="submission" date="2020-07" db="EMBL/GenBank/DDBJ databases">
        <title>Sequencing the genomes of 1000 actinobacteria strains.</title>
        <authorList>
            <person name="Klenk H.-P."/>
        </authorList>
    </citation>
    <scope>NUCLEOTIDE SEQUENCE [LARGE SCALE GENOMIC DNA]</scope>
    <source>
        <strain evidence="7 8">DSM 103164</strain>
    </source>
</reference>
<gene>
    <name evidence="7" type="ORF">GGQ54_001534</name>
</gene>
<evidence type="ECO:0000313" key="7">
    <source>
        <dbReference type="EMBL" id="NYI70974.1"/>
    </source>
</evidence>
<dbReference type="EMBL" id="JACBZS010000001">
    <property type="protein sequence ID" value="NYI70974.1"/>
    <property type="molecule type" value="Genomic_DNA"/>
</dbReference>
<feature type="transmembrane region" description="Helical" evidence="5">
    <location>
        <begin position="96"/>
        <end position="119"/>
    </location>
</feature>
<dbReference type="GO" id="GO:0022857">
    <property type="term" value="F:transmembrane transporter activity"/>
    <property type="evidence" value="ECO:0007669"/>
    <property type="project" value="InterPro"/>
</dbReference>
<protein>
    <submittedName>
        <fullName evidence="7">MFS family permease</fullName>
    </submittedName>
</protein>
<feature type="transmembrane region" description="Helical" evidence="5">
    <location>
        <begin position="266"/>
        <end position="283"/>
    </location>
</feature>